<comment type="subcellular location">
    <subcellularLocation>
        <location evidence="1">Membrane</location>
        <topology evidence="1">Single-pass membrane protein</topology>
    </subcellularLocation>
</comment>
<feature type="chain" id="PRO_5014124168" description="CTAGE family member 5" evidence="9">
    <location>
        <begin position="25"/>
        <end position="311"/>
    </location>
</feature>
<dbReference type="GeneTree" id="ENSGT00950000182767"/>
<keyword evidence="2 8" id="KW-0812">Transmembrane</keyword>
<evidence type="ECO:0008006" key="12">
    <source>
        <dbReference type="Google" id="ProtNLM"/>
    </source>
</evidence>
<dbReference type="GO" id="GO:0005789">
    <property type="term" value="C:endoplasmic reticulum membrane"/>
    <property type="evidence" value="ECO:0007669"/>
    <property type="project" value="TreeGrafter"/>
</dbReference>
<dbReference type="PANTHER" id="PTHR23158">
    <property type="entry name" value="MELANOMA INHIBITORY ACTIVITY-RELATED"/>
    <property type="match status" value="1"/>
</dbReference>
<keyword evidence="9" id="KW-0732">Signal</keyword>
<protein>
    <recommendedName>
        <fullName evidence="12">CTAGE family member 5</fullName>
    </recommendedName>
</protein>
<evidence type="ECO:0000256" key="6">
    <source>
        <dbReference type="ARBA" id="ARBA00038472"/>
    </source>
</evidence>
<evidence type="ECO:0000313" key="10">
    <source>
        <dbReference type="Ensembl" id="ENSNLEP00000033133.1"/>
    </source>
</evidence>
<dbReference type="PANTHER" id="PTHR23158:SF55">
    <property type="entry name" value="MIA SH3 DOMAIN ER EXPORT FACTOR 2"/>
    <property type="match status" value="1"/>
</dbReference>
<evidence type="ECO:0000256" key="4">
    <source>
        <dbReference type="ARBA" id="ARBA00023054"/>
    </source>
</evidence>
<dbReference type="FunFam" id="1.20.5.340:FF:000044">
    <property type="entry name" value="MIA SH3 domain ER export factor 2"/>
    <property type="match status" value="1"/>
</dbReference>
<keyword evidence="4 7" id="KW-0175">Coiled coil</keyword>
<evidence type="ECO:0000313" key="11">
    <source>
        <dbReference type="Proteomes" id="UP000001073"/>
    </source>
</evidence>
<name>A0A2I3GP65_NOMLE</name>
<evidence type="ECO:0000256" key="1">
    <source>
        <dbReference type="ARBA" id="ARBA00004167"/>
    </source>
</evidence>
<dbReference type="GO" id="GO:0035459">
    <property type="term" value="P:vesicle cargo loading"/>
    <property type="evidence" value="ECO:0007669"/>
    <property type="project" value="TreeGrafter"/>
</dbReference>
<dbReference type="Ensembl" id="ENSNLET00000050424.1">
    <property type="protein sequence ID" value="ENSNLEP00000033133.1"/>
    <property type="gene ID" value="ENSNLEG00000033067.1"/>
</dbReference>
<evidence type="ECO:0000256" key="5">
    <source>
        <dbReference type="ARBA" id="ARBA00023136"/>
    </source>
</evidence>
<keyword evidence="11" id="KW-1185">Reference proteome</keyword>
<feature type="coiled-coil region" evidence="7">
    <location>
        <begin position="159"/>
        <end position="284"/>
    </location>
</feature>
<feature type="signal peptide" evidence="9">
    <location>
        <begin position="1"/>
        <end position="24"/>
    </location>
</feature>
<feature type="transmembrane region" description="Helical" evidence="8">
    <location>
        <begin position="40"/>
        <end position="60"/>
    </location>
</feature>
<dbReference type="AlphaFoldDB" id="A0A2I3GP65"/>
<dbReference type="EMBL" id="ADFV01053678">
    <property type="status" value="NOT_ANNOTATED_CDS"/>
    <property type="molecule type" value="Genomic_DNA"/>
</dbReference>
<keyword evidence="3 8" id="KW-1133">Transmembrane helix</keyword>
<evidence type="ECO:0000256" key="2">
    <source>
        <dbReference type="ARBA" id="ARBA00022692"/>
    </source>
</evidence>
<dbReference type="Proteomes" id="UP000001073">
    <property type="component" value="Chromosome 5"/>
</dbReference>
<reference evidence="10" key="2">
    <citation type="submission" date="2025-08" db="UniProtKB">
        <authorList>
            <consortium name="Ensembl"/>
        </authorList>
    </citation>
    <scope>IDENTIFICATION</scope>
</reference>
<proteinExistence type="inferred from homology"/>
<dbReference type="GO" id="GO:0006888">
    <property type="term" value="P:endoplasmic reticulum to Golgi vesicle-mediated transport"/>
    <property type="evidence" value="ECO:0007669"/>
    <property type="project" value="TreeGrafter"/>
</dbReference>
<evidence type="ECO:0000256" key="3">
    <source>
        <dbReference type="ARBA" id="ARBA00022989"/>
    </source>
</evidence>
<sequence>MEEPRATPQLYLGLVLQLLPRVMAALPEGVRPNSNPYGFPWELVICAAVLGFVAVPLFLWRSFRSVRSRLYVGREKTLAVALSGQIEEKFTLLEKFSLLQKEYEGYEVESSLDAASFEKEATETQSLEATCEKLNRSNSEPEHEILCLAKELKEEKSKHSEQDEVMADISKRIQSLEDESKSLKSLLAETKMTFKIFQMNEEKLKIAIQDALSENSQLQESQKQLLQEAEVWKEQMSELNKQKITFEDSKVHAERLLNDKENHIETVTERLLKIKDRAAMLEEDLMDDGNLELEMNSESEDGVKITLELLL</sequence>
<reference evidence="10" key="3">
    <citation type="submission" date="2025-09" db="UniProtKB">
        <authorList>
            <consortium name="Ensembl"/>
        </authorList>
    </citation>
    <scope>IDENTIFICATION</scope>
</reference>
<gene>
    <name evidence="10" type="primary">LOC100585628</name>
    <name evidence="10" type="synonym">LOC100588630</name>
</gene>
<dbReference type="GO" id="GO:0070971">
    <property type="term" value="C:endoplasmic reticulum exit site"/>
    <property type="evidence" value="ECO:0007669"/>
    <property type="project" value="TreeGrafter"/>
</dbReference>
<reference evidence="10 11" key="1">
    <citation type="submission" date="2012-10" db="EMBL/GenBank/DDBJ databases">
        <authorList>
            <consortium name="Gibbon Genome Sequencing Consortium"/>
        </authorList>
    </citation>
    <scope>NUCLEOTIDE SEQUENCE [LARGE SCALE GENOMIC DNA]</scope>
</reference>
<evidence type="ECO:0000256" key="8">
    <source>
        <dbReference type="SAM" id="Phobius"/>
    </source>
</evidence>
<dbReference type="InterPro" id="IPR051500">
    <property type="entry name" value="cTAGE_MIA/OTOR"/>
</dbReference>
<organism evidence="10 11">
    <name type="scientific">Nomascus leucogenys</name>
    <name type="common">Northern white-cheeked gibbon</name>
    <name type="synonym">Hylobates leucogenys</name>
    <dbReference type="NCBI Taxonomy" id="61853"/>
    <lineage>
        <taxon>Eukaryota</taxon>
        <taxon>Metazoa</taxon>
        <taxon>Chordata</taxon>
        <taxon>Craniata</taxon>
        <taxon>Vertebrata</taxon>
        <taxon>Euteleostomi</taxon>
        <taxon>Mammalia</taxon>
        <taxon>Eutheria</taxon>
        <taxon>Euarchontoglires</taxon>
        <taxon>Primates</taxon>
        <taxon>Haplorrhini</taxon>
        <taxon>Catarrhini</taxon>
        <taxon>Hylobatidae</taxon>
        <taxon>Nomascus</taxon>
    </lineage>
</organism>
<evidence type="ECO:0000256" key="9">
    <source>
        <dbReference type="SAM" id="SignalP"/>
    </source>
</evidence>
<accession>A0A2I3GP65</accession>
<dbReference type="GO" id="GO:0009306">
    <property type="term" value="P:protein secretion"/>
    <property type="evidence" value="ECO:0007669"/>
    <property type="project" value="TreeGrafter"/>
</dbReference>
<keyword evidence="5 8" id="KW-0472">Membrane</keyword>
<comment type="similarity">
    <text evidence="6">Belongs to the cTAGE family.</text>
</comment>
<evidence type="ECO:0000256" key="7">
    <source>
        <dbReference type="SAM" id="Coils"/>
    </source>
</evidence>